<dbReference type="PANTHER" id="PTHR46746">
    <property type="entry name" value="KILLER CELL LECTIN-LIKE RECEPTOR SUBFAMILY F MEMBER 2"/>
    <property type="match status" value="1"/>
</dbReference>
<dbReference type="AlphaFoldDB" id="A0A7K5H562"/>
<dbReference type="Pfam" id="PF00059">
    <property type="entry name" value="Lectin_C"/>
    <property type="match status" value="1"/>
</dbReference>
<keyword evidence="4" id="KW-1185">Reference proteome</keyword>
<organism evidence="3 4">
    <name type="scientific">Chunga burmeisteri</name>
    <name type="common">Black-legged seriema</name>
    <dbReference type="NCBI Taxonomy" id="1352770"/>
    <lineage>
        <taxon>Eukaryota</taxon>
        <taxon>Metazoa</taxon>
        <taxon>Chordata</taxon>
        <taxon>Craniata</taxon>
        <taxon>Vertebrata</taxon>
        <taxon>Euteleostomi</taxon>
        <taxon>Archelosauria</taxon>
        <taxon>Archosauria</taxon>
        <taxon>Dinosauria</taxon>
        <taxon>Saurischia</taxon>
        <taxon>Theropoda</taxon>
        <taxon>Coelurosauria</taxon>
        <taxon>Aves</taxon>
        <taxon>Neognathae</taxon>
        <taxon>Neoaves</taxon>
        <taxon>Telluraves</taxon>
        <taxon>Australaves</taxon>
        <taxon>Cariamiformes</taxon>
        <taxon>Cariamidae</taxon>
        <taxon>Chunga</taxon>
    </lineage>
</organism>
<dbReference type="SUPFAM" id="SSF56436">
    <property type="entry name" value="C-type lectin-like"/>
    <property type="match status" value="1"/>
</dbReference>
<evidence type="ECO:0000313" key="4">
    <source>
        <dbReference type="Proteomes" id="UP000541181"/>
    </source>
</evidence>
<dbReference type="InterPro" id="IPR051379">
    <property type="entry name" value="C-type_Lectin_Receptor_IMM"/>
</dbReference>
<comment type="caution">
    <text evidence="3">The sequence shown here is derived from an EMBL/GenBank/DDBJ whole genome shotgun (WGS) entry which is preliminary data.</text>
</comment>
<dbReference type="GO" id="GO:0030246">
    <property type="term" value="F:carbohydrate binding"/>
    <property type="evidence" value="ECO:0007669"/>
    <property type="project" value="UniProtKB-KW"/>
</dbReference>
<feature type="non-terminal residue" evidence="3">
    <location>
        <position position="127"/>
    </location>
</feature>
<dbReference type="InterPro" id="IPR016186">
    <property type="entry name" value="C-type_lectin-like/link_sf"/>
</dbReference>
<sequence>SSSACAGCTLCPQDWQLHGERCYRLSNEKGSWSQGKKGCENQNSQLAVLREKKEKTGRSTQPVWIGLMSSDKKWSWVDNTSFNTKMFGTLQEMAKGCGTLKDEVLEVDICDGEHEWVCQKDPFQLSP</sequence>
<dbReference type="Gene3D" id="3.10.100.10">
    <property type="entry name" value="Mannose-Binding Protein A, subunit A"/>
    <property type="match status" value="1"/>
</dbReference>
<feature type="non-terminal residue" evidence="3">
    <location>
        <position position="1"/>
    </location>
</feature>
<dbReference type="OrthoDB" id="538816at2759"/>
<dbReference type="PANTHER" id="PTHR46746:SF3">
    <property type="entry name" value="C-TYPE LECTIN DOMAIN-CONTAINING PROTEIN-RELATED"/>
    <property type="match status" value="1"/>
</dbReference>
<protein>
    <submittedName>
        <fullName evidence="3">CLC2B protein</fullName>
    </submittedName>
</protein>
<name>A0A7K5H562_9AVES</name>
<evidence type="ECO:0000313" key="3">
    <source>
        <dbReference type="EMBL" id="NWS64508.1"/>
    </source>
</evidence>
<dbReference type="InterPro" id="IPR016187">
    <property type="entry name" value="CTDL_fold"/>
</dbReference>
<evidence type="ECO:0000256" key="1">
    <source>
        <dbReference type="ARBA" id="ARBA00022734"/>
    </source>
</evidence>
<dbReference type="SMART" id="SM00034">
    <property type="entry name" value="CLECT"/>
    <property type="match status" value="1"/>
</dbReference>
<reference evidence="3 4" key="1">
    <citation type="submission" date="2019-09" db="EMBL/GenBank/DDBJ databases">
        <title>Bird 10,000 Genomes (B10K) Project - Family phase.</title>
        <authorList>
            <person name="Zhang G."/>
        </authorList>
    </citation>
    <scope>NUCLEOTIDE SEQUENCE [LARGE SCALE GENOMIC DNA]</scope>
    <source>
        <strain evidence="3">B10K-CU-031-22</strain>
    </source>
</reference>
<dbReference type="Proteomes" id="UP000541181">
    <property type="component" value="Unassembled WGS sequence"/>
</dbReference>
<keyword evidence="1" id="KW-0430">Lectin</keyword>
<proteinExistence type="predicted"/>
<feature type="domain" description="C-type lectin" evidence="2">
    <location>
        <begin position="18"/>
        <end position="119"/>
    </location>
</feature>
<dbReference type="InterPro" id="IPR001304">
    <property type="entry name" value="C-type_lectin-like"/>
</dbReference>
<dbReference type="EMBL" id="VZRC01001495">
    <property type="protein sequence ID" value="NWS64508.1"/>
    <property type="molecule type" value="Genomic_DNA"/>
</dbReference>
<dbReference type="GO" id="GO:0005886">
    <property type="term" value="C:plasma membrane"/>
    <property type="evidence" value="ECO:0007669"/>
    <property type="project" value="TreeGrafter"/>
</dbReference>
<accession>A0A7K5H562</accession>
<evidence type="ECO:0000259" key="2">
    <source>
        <dbReference type="PROSITE" id="PS50041"/>
    </source>
</evidence>
<dbReference type="PROSITE" id="PS50041">
    <property type="entry name" value="C_TYPE_LECTIN_2"/>
    <property type="match status" value="1"/>
</dbReference>
<gene>
    <name evidence="3" type="primary">Clec2b_1</name>
    <name evidence="3" type="ORF">CHUBUR_R04440</name>
</gene>